<keyword evidence="2" id="KW-0787">Thick filament</keyword>
<evidence type="ECO:0000259" key="8">
    <source>
        <dbReference type="PROSITE" id="PS50835"/>
    </source>
</evidence>
<dbReference type="Proteomes" id="UP000261520">
    <property type="component" value="Unplaced"/>
</dbReference>
<dbReference type="FunFam" id="2.60.40.10:FF:000029">
    <property type="entry name" value="Myomesin 1"/>
    <property type="match status" value="1"/>
</dbReference>
<evidence type="ECO:0000256" key="5">
    <source>
        <dbReference type="ARBA" id="ARBA00023179"/>
    </source>
</evidence>
<keyword evidence="6" id="KW-0393">Immunoglobulin domain</keyword>
<organism evidence="10 11">
    <name type="scientific">Periophthalmus magnuspinnatus</name>
    <dbReference type="NCBI Taxonomy" id="409849"/>
    <lineage>
        <taxon>Eukaryota</taxon>
        <taxon>Metazoa</taxon>
        <taxon>Chordata</taxon>
        <taxon>Craniata</taxon>
        <taxon>Vertebrata</taxon>
        <taxon>Euteleostomi</taxon>
        <taxon>Actinopterygii</taxon>
        <taxon>Neopterygii</taxon>
        <taxon>Teleostei</taxon>
        <taxon>Neoteleostei</taxon>
        <taxon>Acanthomorphata</taxon>
        <taxon>Gobiaria</taxon>
        <taxon>Gobiiformes</taxon>
        <taxon>Gobioidei</taxon>
        <taxon>Gobiidae</taxon>
        <taxon>Oxudercinae</taxon>
        <taxon>Periophthalmus</taxon>
    </lineage>
</organism>
<keyword evidence="5" id="KW-0514">Muscle protein</keyword>
<name>A0A3B3ZGQ6_9GOBI</name>
<dbReference type="SUPFAM" id="SSF48726">
    <property type="entry name" value="Immunoglobulin"/>
    <property type="match status" value="6"/>
</dbReference>
<feature type="domain" description="Ig-like" evidence="8">
    <location>
        <begin position="245"/>
        <end position="324"/>
    </location>
</feature>
<dbReference type="FunFam" id="2.60.40.10:FF:000124">
    <property type="entry name" value="Myomesin 1"/>
    <property type="match status" value="1"/>
</dbReference>
<dbReference type="GO" id="GO:0031430">
    <property type="term" value="C:M band"/>
    <property type="evidence" value="ECO:0007669"/>
    <property type="project" value="TreeGrafter"/>
</dbReference>
<dbReference type="GO" id="GO:0005198">
    <property type="term" value="F:structural molecule activity"/>
    <property type="evidence" value="ECO:0007669"/>
    <property type="project" value="UniProtKB-ARBA"/>
</dbReference>
<keyword evidence="3" id="KW-0963">Cytoplasm</keyword>
<dbReference type="STRING" id="409849.ENSPMGP00000003732"/>
<dbReference type="InterPro" id="IPR003599">
    <property type="entry name" value="Ig_sub"/>
</dbReference>
<dbReference type="FunFam" id="2.60.40.10:FF:000197">
    <property type="entry name" value="Myomesin 1"/>
    <property type="match status" value="1"/>
</dbReference>
<dbReference type="FunFam" id="2.60.40.10:FF:000179">
    <property type="entry name" value="Myomesin 2"/>
    <property type="match status" value="1"/>
</dbReference>
<dbReference type="SMART" id="SM00060">
    <property type="entry name" value="FN3"/>
    <property type="match status" value="5"/>
</dbReference>
<dbReference type="SMART" id="SM00408">
    <property type="entry name" value="IGc2"/>
    <property type="match status" value="3"/>
</dbReference>
<dbReference type="CDD" id="cd00096">
    <property type="entry name" value="Ig"/>
    <property type="match status" value="1"/>
</dbReference>
<dbReference type="PRINTS" id="PR00014">
    <property type="entry name" value="FNTYPEIII"/>
</dbReference>
<dbReference type="InterPro" id="IPR013098">
    <property type="entry name" value="Ig_I-set"/>
</dbReference>
<evidence type="ECO:0000256" key="3">
    <source>
        <dbReference type="ARBA" id="ARBA00022490"/>
    </source>
</evidence>
<dbReference type="PROSITE" id="PS50853">
    <property type="entry name" value="FN3"/>
    <property type="match status" value="5"/>
</dbReference>
<dbReference type="CDD" id="cd00063">
    <property type="entry name" value="FN3"/>
    <property type="match status" value="5"/>
</dbReference>
<feature type="domain" description="Fibronectin type-III" evidence="9">
    <location>
        <begin position="462"/>
        <end position="556"/>
    </location>
</feature>
<evidence type="ECO:0000259" key="9">
    <source>
        <dbReference type="PROSITE" id="PS50853"/>
    </source>
</evidence>
<dbReference type="PANTHER" id="PTHR13817">
    <property type="entry name" value="TITIN"/>
    <property type="match status" value="1"/>
</dbReference>
<feature type="domain" description="Fibronectin type-III" evidence="9">
    <location>
        <begin position="562"/>
        <end position="647"/>
    </location>
</feature>
<dbReference type="InterPro" id="IPR003598">
    <property type="entry name" value="Ig_sub2"/>
</dbReference>
<dbReference type="InterPro" id="IPR003961">
    <property type="entry name" value="FN3_dom"/>
</dbReference>
<proteinExistence type="predicted"/>
<dbReference type="InterPro" id="IPR007110">
    <property type="entry name" value="Ig-like_dom"/>
</dbReference>
<dbReference type="InterPro" id="IPR036116">
    <property type="entry name" value="FN3_sf"/>
</dbReference>
<evidence type="ECO:0000256" key="2">
    <source>
        <dbReference type="ARBA" id="ARBA00022433"/>
    </source>
</evidence>
<dbReference type="InterPro" id="IPR050964">
    <property type="entry name" value="Striated_Muscle_Regulatory"/>
</dbReference>
<dbReference type="GO" id="GO:0032982">
    <property type="term" value="C:myosin filament"/>
    <property type="evidence" value="ECO:0007669"/>
    <property type="project" value="UniProtKB-KW"/>
</dbReference>
<dbReference type="FunFam" id="2.60.40.10:FF:000069">
    <property type="entry name" value="Alpha-protein kinase 3"/>
    <property type="match status" value="1"/>
</dbReference>
<dbReference type="FunFam" id="2.60.40.10:FF:002172">
    <property type="entry name" value="Myomesin 1a (skelemin)"/>
    <property type="match status" value="2"/>
</dbReference>
<feature type="domain" description="Fibronectin type-III" evidence="9">
    <location>
        <begin position="337"/>
        <end position="431"/>
    </location>
</feature>
<feature type="domain" description="Fibronectin type-III" evidence="9">
    <location>
        <begin position="648"/>
        <end position="749"/>
    </location>
</feature>
<dbReference type="PROSITE" id="PS50835">
    <property type="entry name" value="IG_LIKE"/>
    <property type="match status" value="3"/>
</dbReference>
<evidence type="ECO:0000313" key="10">
    <source>
        <dbReference type="Ensembl" id="ENSPMGP00000003732.1"/>
    </source>
</evidence>
<evidence type="ECO:0000256" key="4">
    <source>
        <dbReference type="ARBA" id="ARBA00022737"/>
    </source>
</evidence>
<reference evidence="10" key="2">
    <citation type="submission" date="2025-09" db="UniProtKB">
        <authorList>
            <consortium name="Ensembl"/>
        </authorList>
    </citation>
    <scope>IDENTIFICATION</scope>
</reference>
<evidence type="ECO:0000256" key="1">
    <source>
        <dbReference type="ARBA" id="ARBA00004496"/>
    </source>
</evidence>
<feature type="domain" description="Ig-like" evidence="8">
    <location>
        <begin position="1309"/>
        <end position="1387"/>
    </location>
</feature>
<dbReference type="FunFam" id="2.60.40.10:FF:000134">
    <property type="entry name" value="Myomesin 1"/>
    <property type="match status" value="1"/>
</dbReference>
<dbReference type="InterPro" id="IPR036179">
    <property type="entry name" value="Ig-like_dom_sf"/>
</dbReference>
<dbReference type="Pfam" id="PF07679">
    <property type="entry name" value="I-set"/>
    <property type="match status" value="3"/>
</dbReference>
<sequence>HQEQSQHYESSFYLSSKSSVSKQAFTSYTASLKSCLESVGEEVVKLSPLPKTAQRAYLAMDTDKEVIGYVVPLFRAHEVVRGLVAAQGEGEVEEGIQYVAMRNLFTRELEEWSEFRKKMNPDSLTHPPEFIVKPRGQTVWEGKTVKLHCTVAGWPKPRIAYKNNVLIDAKSHPEKYTAESNYNMHSLEIKCGFIDTAQYCASALNVKGEVSSVATLVVKDGYSAEHGVTFNTTIIDKFGVAFGREGETMSLGCTVIVYPTVKKYQPEVIWYRDVPLKPSKWVHTHWSGERATLTLAHLNKEDEGLYTLRVNTKSGFDSYSAYVFVRAEVDVEGVPVAPLDVRCMDVNKDYVVVTWKQPAVEGSSSILGYFIDCEAGTMHWAQCNDVPVKYARYPVTGLVEGHSYQFRVRALNKAGVSRPSRVSETVVAMDPSDRARLRGPLAPWTGMIKFTEEDSTGVVPGEPTDVVVTEATKSYVVLAWKPPVQRGHEGVVYYIEKCISGTDSWQRVNTGMPVKSPRFALFDLAEGNAYSFRVRCCNSAGTSEASQPTAETTVGDKMLPSAPGVPVATRNTSSSVVLSWAGCKEVKHLAGYYIECSVVGTEEWLPCNNKPVKQTFVCHGLTPGANYVFRVKAVNAAGYSQVTANSEVPGKPTGVRLVEAVKDYMVVTWDPPAHNGGADIRGYFIDYRTVKGSAVGQWHEMNLQAVTTNSYKAENLKENVVYQFQVRAMNMAGISKASLPSAALECKEWTITVPLHVLEVRDTSVVVLWQPPLFDGRSPVNGYYLDLKEASAGEEGWVAAHEKANKKTYMKVTGLTSGASYVFRVRAQNLTGVGNPSANLGPILAQTRPTKEIYVDVDDDGIISMIFECSEMNEGSEFVWSKNYETLTDTSRLTIVTEGGTRAIFNSPSLDDLGTYSCAVTNTEGISSSYTLTEELKRLLDLSHEHKFPIPFKNEMSMELLEKGRVRFWCQVEKCTSACDVEYAFNDAIITHGKKYTMNFDKSSGIIEMYMDSLEVTDEGTFTFKLVDGKAKGTTSLVLIFRELQKKSEFERAEWVRKQPHFVEYLDFTVTLECDVLLKCKIGNVKPETEIIWSKDSIEIGEDDEEASQIEMKDGNLTFNIGKQQRLKEKEKEKEKPRPKPAAEEVPNGPRPKISKKDAGVYEVFLRDERGKDTSVYNLTDAYQAVMNELFRVINSSTEIKVLSTEHGLILYSNITYYNEDLRVGWLHDAKIAASERVKSGVTGEQLWLQINEPTEKDKGKYTMDIFDGKDGVKRVFWEEAFEEFQRLAAAIAERRARVVGGLPDVVAIQEGKSLNLTGNVWGEPAPEVSWTKNDKELVSDDRYQLKFEHGKFASITIAAVTTTDSGKYALVVKNKYGTEAGEFTVSVYNPEEEESKKD</sequence>
<feature type="compositionally biased region" description="Basic and acidic residues" evidence="7">
    <location>
        <begin position="1126"/>
        <end position="1143"/>
    </location>
</feature>
<feature type="domain" description="Fibronectin type-III" evidence="9">
    <location>
        <begin position="751"/>
        <end position="850"/>
    </location>
</feature>
<keyword evidence="4" id="KW-0677">Repeat</keyword>
<reference evidence="10" key="1">
    <citation type="submission" date="2025-08" db="UniProtKB">
        <authorList>
            <consortium name="Ensembl"/>
        </authorList>
    </citation>
    <scope>IDENTIFICATION</scope>
</reference>
<dbReference type="Pfam" id="PF00041">
    <property type="entry name" value="fn3"/>
    <property type="match status" value="5"/>
</dbReference>
<dbReference type="InterPro" id="IPR013783">
    <property type="entry name" value="Ig-like_fold"/>
</dbReference>
<evidence type="ECO:0000256" key="6">
    <source>
        <dbReference type="ARBA" id="ARBA00023319"/>
    </source>
</evidence>
<feature type="region of interest" description="Disordered" evidence="7">
    <location>
        <begin position="1124"/>
        <end position="1155"/>
    </location>
</feature>
<accession>A0A3B3ZGQ6</accession>
<dbReference type="FunFam" id="2.60.40.10:FF:000192">
    <property type="entry name" value="Myomesin 1"/>
    <property type="match status" value="1"/>
</dbReference>
<feature type="domain" description="Ig-like" evidence="8">
    <location>
        <begin position="842"/>
        <end position="933"/>
    </location>
</feature>
<dbReference type="SMART" id="SM00409">
    <property type="entry name" value="IG"/>
    <property type="match status" value="5"/>
</dbReference>
<dbReference type="SUPFAM" id="SSF49265">
    <property type="entry name" value="Fibronectin type III"/>
    <property type="match status" value="3"/>
</dbReference>
<dbReference type="GO" id="GO:0045214">
    <property type="term" value="P:sarcomere organization"/>
    <property type="evidence" value="ECO:0007669"/>
    <property type="project" value="TreeGrafter"/>
</dbReference>
<dbReference type="Ensembl" id="ENSPMGT00000003971.1">
    <property type="protein sequence ID" value="ENSPMGP00000003732.1"/>
    <property type="gene ID" value="ENSPMGG00000003214.1"/>
</dbReference>
<keyword evidence="11" id="KW-1185">Reference proteome</keyword>
<protein>
    <submittedName>
        <fullName evidence="10">Uncharacterized protein</fullName>
    </submittedName>
</protein>
<comment type="subcellular location">
    <subcellularLocation>
        <location evidence="1">Cytoplasm</location>
    </subcellularLocation>
</comment>
<dbReference type="Gene3D" id="2.60.40.10">
    <property type="entry name" value="Immunoglobulins"/>
    <property type="match status" value="12"/>
</dbReference>
<evidence type="ECO:0000313" key="11">
    <source>
        <dbReference type="Proteomes" id="UP000261520"/>
    </source>
</evidence>
<evidence type="ECO:0000256" key="7">
    <source>
        <dbReference type="SAM" id="MobiDB-lite"/>
    </source>
</evidence>
<dbReference type="PANTHER" id="PTHR13817:SF16">
    <property type="entry name" value="MYOMESIN-1"/>
    <property type="match status" value="1"/>
</dbReference>